<dbReference type="Proteomes" id="UP000293434">
    <property type="component" value="Unassembled WGS sequence"/>
</dbReference>
<reference evidence="2 3" key="1">
    <citation type="submission" date="2018-11" db="EMBL/GenBank/DDBJ databases">
        <title>Genomic profiling of Staphylococcus species from a Poultry farm system in KwaZulu-Natal, South Africa.</title>
        <authorList>
            <person name="Amoako D.G."/>
            <person name="Somboro A.M."/>
            <person name="Abia A.L.K."/>
            <person name="Bester L.A."/>
            <person name="Essack S.Y."/>
        </authorList>
    </citation>
    <scope>NUCLEOTIDE SEQUENCE [LARGE SCALE GENOMIC DNA]</scope>
    <source>
        <strain evidence="2 3">SA9</strain>
    </source>
</reference>
<comment type="caution">
    <text evidence="2">The sequence shown here is derived from an EMBL/GenBank/DDBJ whole genome shotgun (WGS) entry which is preliminary data.</text>
</comment>
<feature type="compositionally biased region" description="Basic and acidic residues" evidence="1">
    <location>
        <begin position="40"/>
        <end position="58"/>
    </location>
</feature>
<feature type="region of interest" description="Disordered" evidence="1">
    <location>
        <begin position="1"/>
        <end position="66"/>
    </location>
</feature>
<evidence type="ECO:0000256" key="1">
    <source>
        <dbReference type="SAM" id="MobiDB-lite"/>
    </source>
</evidence>
<feature type="non-terminal residue" evidence="2">
    <location>
        <position position="1"/>
    </location>
</feature>
<sequence>SLSDNYTQPTTPNPILKGIEGSSTKMEIKPQGTESTLKGTHGESSDIEVKPRETKTTEESNDPASP</sequence>
<evidence type="ECO:0000313" key="2">
    <source>
        <dbReference type="EMBL" id="RZH89677.1"/>
    </source>
</evidence>
<feature type="compositionally biased region" description="Polar residues" evidence="1">
    <location>
        <begin position="1"/>
        <end position="10"/>
    </location>
</feature>
<accession>A0AB74E525</accession>
<dbReference type="EMBL" id="RQTC01000549">
    <property type="protein sequence ID" value="RZH89677.1"/>
    <property type="molecule type" value="Genomic_DNA"/>
</dbReference>
<protein>
    <submittedName>
        <fullName evidence="2">Coagulase</fullName>
    </submittedName>
</protein>
<gene>
    <name evidence="2" type="ORF">EIG94_16135</name>
</gene>
<dbReference type="AlphaFoldDB" id="A0AB74E525"/>
<organism evidence="2 3">
    <name type="scientific">Staphylococcus aureus</name>
    <dbReference type="NCBI Taxonomy" id="1280"/>
    <lineage>
        <taxon>Bacteria</taxon>
        <taxon>Bacillati</taxon>
        <taxon>Bacillota</taxon>
        <taxon>Bacilli</taxon>
        <taxon>Bacillales</taxon>
        <taxon>Staphylococcaceae</taxon>
        <taxon>Staphylococcus</taxon>
    </lineage>
</organism>
<evidence type="ECO:0000313" key="3">
    <source>
        <dbReference type="Proteomes" id="UP000293434"/>
    </source>
</evidence>
<proteinExistence type="predicted"/>
<name>A0AB74E525_STAAU</name>